<dbReference type="GO" id="GO:0015211">
    <property type="term" value="F:purine nucleoside transmembrane transporter activity"/>
    <property type="evidence" value="ECO:0007669"/>
    <property type="project" value="UniProtKB-UniRule"/>
</dbReference>
<feature type="transmembrane region" description="Helical" evidence="6">
    <location>
        <begin position="303"/>
        <end position="324"/>
    </location>
</feature>
<comment type="subcellular location">
    <subcellularLocation>
        <location evidence="6">Membrane</location>
        <topology evidence="6">Multi-pass membrane protein</topology>
    </subcellularLocation>
</comment>
<feature type="transmembrane region" description="Helical" evidence="6">
    <location>
        <begin position="132"/>
        <end position="152"/>
    </location>
</feature>
<dbReference type="Pfam" id="PF16913">
    <property type="entry name" value="PUNUT"/>
    <property type="match status" value="1"/>
</dbReference>
<feature type="transmembrane region" description="Helical" evidence="6">
    <location>
        <begin position="274"/>
        <end position="296"/>
    </location>
</feature>
<feature type="transmembrane region" description="Helical" evidence="6">
    <location>
        <begin position="164"/>
        <end position="184"/>
    </location>
</feature>
<reference evidence="7 8" key="1">
    <citation type="submission" date="2019-09" db="EMBL/GenBank/DDBJ databases">
        <title>A chromosome-level genome assembly of the Chinese tupelo Nyssa sinensis.</title>
        <authorList>
            <person name="Yang X."/>
            <person name="Kang M."/>
            <person name="Yang Y."/>
            <person name="Xiong H."/>
            <person name="Wang M."/>
            <person name="Zhang Z."/>
            <person name="Wang Z."/>
            <person name="Wu H."/>
            <person name="Ma T."/>
            <person name="Liu J."/>
            <person name="Xi Z."/>
        </authorList>
    </citation>
    <scope>NUCLEOTIDE SEQUENCE [LARGE SCALE GENOMIC DNA]</scope>
    <source>
        <strain evidence="7">J267</strain>
        <tissue evidence="7">Leaf</tissue>
    </source>
</reference>
<dbReference type="AlphaFoldDB" id="A0A5J4ZCI9"/>
<protein>
    <recommendedName>
        <fullName evidence="6">Probable purine permease</fullName>
    </recommendedName>
</protein>
<evidence type="ECO:0000256" key="2">
    <source>
        <dbReference type="ARBA" id="ARBA00022448"/>
    </source>
</evidence>
<feature type="transmembrane region" description="Helical" evidence="6">
    <location>
        <begin position="103"/>
        <end position="126"/>
    </location>
</feature>
<keyword evidence="5 6" id="KW-0472">Membrane</keyword>
<evidence type="ECO:0000256" key="3">
    <source>
        <dbReference type="ARBA" id="ARBA00022692"/>
    </source>
</evidence>
<dbReference type="OrthoDB" id="1717816at2759"/>
<evidence type="ECO:0000313" key="7">
    <source>
        <dbReference type="EMBL" id="KAA8514971.1"/>
    </source>
</evidence>
<feature type="transmembrane region" description="Helical" evidence="6">
    <location>
        <begin position="39"/>
        <end position="61"/>
    </location>
</feature>
<feature type="transmembrane region" description="Helical" evidence="6">
    <location>
        <begin position="330"/>
        <end position="348"/>
    </location>
</feature>
<evidence type="ECO:0000256" key="1">
    <source>
        <dbReference type="ARBA" id="ARBA00006213"/>
    </source>
</evidence>
<evidence type="ECO:0000256" key="4">
    <source>
        <dbReference type="ARBA" id="ARBA00022989"/>
    </source>
</evidence>
<evidence type="ECO:0000256" key="6">
    <source>
        <dbReference type="RuleBase" id="RU368015"/>
    </source>
</evidence>
<sequence length="374" mass="41594">MGEPQELQLHIMGQEAMSAEEAEELVAHRSRQYKWWLRMAIYSLFLLCGQSTATLLGRLYYNNGGNNKWMVTLLQPAGFPILLPLFFISPTKDPITENQTKPPSILILGTVCFFLGIFLAADAMLYSMGLQYLPVSTFSLICASQLGFNAFFSFFLNSQKFTPFTVNSIVLLTISSILLVFNTNSSDSTGISKGKFAIGFLCTVGAAAGYAFILSATQLSFRKFLKIENFRTVLQVIILESLVATCAILVGIFASGEWKSLKREMEEFGLGKLSYVMTLVWFAVAWQVFSIGALGLIFEVSSLFCNVISTFGLPIVPVLAVFFFHDKMNGVKVVALLLAIWGFVSYIYQHYLDDLKSKSKNHRIVNHVSEAPIS</sequence>
<dbReference type="EMBL" id="CM018052">
    <property type="protein sequence ID" value="KAA8514971.1"/>
    <property type="molecule type" value="Genomic_DNA"/>
</dbReference>
<dbReference type="InterPro" id="IPR030182">
    <property type="entry name" value="PUP_plant"/>
</dbReference>
<keyword evidence="8" id="KW-1185">Reference proteome</keyword>
<accession>A0A5J4ZCI9</accession>
<evidence type="ECO:0000256" key="5">
    <source>
        <dbReference type="ARBA" id="ARBA00023136"/>
    </source>
</evidence>
<feature type="transmembrane region" description="Helical" evidence="6">
    <location>
        <begin position="196"/>
        <end position="221"/>
    </location>
</feature>
<name>A0A5J4ZCI9_9ASTE</name>
<keyword evidence="4 6" id="KW-1133">Transmembrane helix</keyword>
<dbReference type="GO" id="GO:0005345">
    <property type="term" value="F:purine nucleobase transmembrane transporter activity"/>
    <property type="evidence" value="ECO:0007669"/>
    <property type="project" value="UniProtKB-UniRule"/>
</dbReference>
<feature type="transmembrane region" description="Helical" evidence="6">
    <location>
        <begin position="73"/>
        <end position="91"/>
    </location>
</feature>
<dbReference type="Proteomes" id="UP000325577">
    <property type="component" value="Linkage Group LG9"/>
</dbReference>
<dbReference type="PANTHER" id="PTHR31376">
    <property type="entry name" value="OS09G0467300 PROTEIN-RELATED"/>
    <property type="match status" value="1"/>
</dbReference>
<keyword evidence="3 6" id="KW-0812">Transmembrane</keyword>
<feature type="transmembrane region" description="Helical" evidence="6">
    <location>
        <begin position="233"/>
        <end position="254"/>
    </location>
</feature>
<proteinExistence type="inferred from homology"/>
<keyword evidence="2 6" id="KW-0813">Transport</keyword>
<organism evidence="7 8">
    <name type="scientific">Nyssa sinensis</name>
    <dbReference type="NCBI Taxonomy" id="561372"/>
    <lineage>
        <taxon>Eukaryota</taxon>
        <taxon>Viridiplantae</taxon>
        <taxon>Streptophyta</taxon>
        <taxon>Embryophyta</taxon>
        <taxon>Tracheophyta</taxon>
        <taxon>Spermatophyta</taxon>
        <taxon>Magnoliopsida</taxon>
        <taxon>eudicotyledons</taxon>
        <taxon>Gunneridae</taxon>
        <taxon>Pentapetalae</taxon>
        <taxon>asterids</taxon>
        <taxon>Cornales</taxon>
        <taxon>Nyssaceae</taxon>
        <taxon>Nyssa</taxon>
    </lineage>
</organism>
<dbReference type="PANTHER" id="PTHR31376:SF17">
    <property type="entry name" value="PURINE PERMEASE 21-RELATED"/>
    <property type="match status" value="1"/>
</dbReference>
<dbReference type="GO" id="GO:0016020">
    <property type="term" value="C:membrane"/>
    <property type="evidence" value="ECO:0007669"/>
    <property type="project" value="UniProtKB-SubCell"/>
</dbReference>
<evidence type="ECO:0000313" key="8">
    <source>
        <dbReference type="Proteomes" id="UP000325577"/>
    </source>
</evidence>
<comment type="similarity">
    <text evidence="1 6">Belongs to the purine permeases (TC 2.A.7.14) family.</text>
</comment>
<gene>
    <name evidence="7" type="ORF">F0562_018242</name>
</gene>